<dbReference type="InterPro" id="IPR011250">
    <property type="entry name" value="OMP/PagP_B-barrel"/>
</dbReference>
<name>A0A532V087_UNCL8</name>
<dbReference type="Proteomes" id="UP000319619">
    <property type="component" value="Unassembled WGS sequence"/>
</dbReference>
<evidence type="ECO:0000313" key="5">
    <source>
        <dbReference type="Proteomes" id="UP000319619"/>
    </source>
</evidence>
<keyword evidence="1 2" id="KW-0732">Signal</keyword>
<evidence type="ECO:0000313" key="4">
    <source>
        <dbReference type="EMBL" id="TKJ40625.1"/>
    </source>
</evidence>
<dbReference type="Pfam" id="PF13505">
    <property type="entry name" value="OMP_b-brl"/>
    <property type="match status" value="1"/>
</dbReference>
<dbReference type="SUPFAM" id="SSF56925">
    <property type="entry name" value="OMPA-like"/>
    <property type="match status" value="1"/>
</dbReference>
<protein>
    <recommendedName>
        <fullName evidence="3">Outer membrane protein beta-barrel domain-containing protein</fullName>
    </recommendedName>
</protein>
<comment type="caution">
    <text evidence="4">The sequence shown here is derived from an EMBL/GenBank/DDBJ whole genome shotgun (WGS) entry which is preliminary data.</text>
</comment>
<feature type="chain" id="PRO_5021923374" description="Outer membrane protein beta-barrel domain-containing protein" evidence="2">
    <location>
        <begin position="23"/>
        <end position="208"/>
    </location>
</feature>
<evidence type="ECO:0000256" key="2">
    <source>
        <dbReference type="SAM" id="SignalP"/>
    </source>
</evidence>
<gene>
    <name evidence="4" type="ORF">CEE37_06580</name>
</gene>
<dbReference type="InterPro" id="IPR027385">
    <property type="entry name" value="Beta-barrel_OMP"/>
</dbReference>
<accession>A0A532V087</accession>
<dbReference type="AlphaFoldDB" id="A0A532V087"/>
<sequence length="208" mass="22901">MYYKRLLTILSALLILASVTQAQSVTKIKVGTFNPKNARAGLIVGFTTGQKVDERLDFGFGADLFIRKFSQESQVDTSTTSGGTTTSGIETEIEYSMYALPLMVHLDFNIMPETVLKPYIGIAGGYEILFSHEANYLTGEKQSRFYGGFGWQMMIGAEFPIGHQSALLGEILYNGCVAKRSKGSNEQGLPLHEELNFSGLGFRVGLRF</sequence>
<organism evidence="4 5">
    <name type="scientific">candidate division LCP-89 bacterium B3_LCP</name>
    <dbReference type="NCBI Taxonomy" id="2012998"/>
    <lineage>
        <taxon>Bacteria</taxon>
        <taxon>Pseudomonadati</taxon>
        <taxon>Bacteria division LCP-89</taxon>
    </lineage>
</organism>
<evidence type="ECO:0000256" key="1">
    <source>
        <dbReference type="ARBA" id="ARBA00022729"/>
    </source>
</evidence>
<proteinExistence type="predicted"/>
<feature type="domain" description="Outer membrane protein beta-barrel" evidence="3">
    <location>
        <begin position="11"/>
        <end position="208"/>
    </location>
</feature>
<dbReference type="Gene3D" id="2.40.160.20">
    <property type="match status" value="1"/>
</dbReference>
<evidence type="ECO:0000259" key="3">
    <source>
        <dbReference type="Pfam" id="PF13505"/>
    </source>
</evidence>
<reference evidence="4 5" key="1">
    <citation type="submission" date="2017-06" db="EMBL/GenBank/DDBJ databases">
        <title>Novel microbial phyla capable of carbon fixation and sulfur reduction in deep-sea sediments.</title>
        <authorList>
            <person name="Huang J."/>
            <person name="Baker B."/>
            <person name="Wang Y."/>
        </authorList>
    </citation>
    <scope>NUCLEOTIDE SEQUENCE [LARGE SCALE GENOMIC DNA]</scope>
    <source>
        <strain evidence="4">B3_LCP</strain>
    </source>
</reference>
<feature type="signal peptide" evidence="2">
    <location>
        <begin position="1"/>
        <end position="22"/>
    </location>
</feature>
<dbReference type="EMBL" id="NJBN01000004">
    <property type="protein sequence ID" value="TKJ40625.1"/>
    <property type="molecule type" value="Genomic_DNA"/>
</dbReference>